<dbReference type="GO" id="GO:0005758">
    <property type="term" value="C:mitochondrial intermembrane space"/>
    <property type="evidence" value="ECO:0007669"/>
    <property type="project" value="InterPro"/>
</dbReference>
<dbReference type="PANTHER" id="PTHR11158">
    <property type="entry name" value="MSF1/PX19 RELATED"/>
    <property type="match status" value="1"/>
</dbReference>
<gene>
    <name evidence="2" type="ORF">P879_09592</name>
</gene>
<accession>A0A8T0DA70</accession>
<proteinExistence type="predicted"/>
<dbReference type="InterPro" id="IPR037365">
    <property type="entry name" value="Slowmo/Ups"/>
</dbReference>
<comment type="caution">
    <text evidence="2">The sequence shown here is derived from an EMBL/GenBank/DDBJ whole genome shotgun (WGS) entry which is preliminary data.</text>
</comment>
<dbReference type="Pfam" id="PF04707">
    <property type="entry name" value="PRELI"/>
    <property type="match status" value="1"/>
</dbReference>
<evidence type="ECO:0000313" key="3">
    <source>
        <dbReference type="Proteomes" id="UP000699462"/>
    </source>
</evidence>
<protein>
    <recommendedName>
        <fullName evidence="1">PRELI/MSF1 domain-containing protein</fullName>
    </recommendedName>
</protein>
<feature type="domain" description="PRELI/MSF1" evidence="1">
    <location>
        <begin position="26"/>
        <end position="188"/>
    </location>
</feature>
<name>A0A8T0DA70_9TREM</name>
<sequence>MKKWLHLFSKGAVHNSNDCETMWSGVRGWSEDFVVKHPWTEVMKAVQNKYPNPHNNTVANIDIISRNVDQLTGVMSTLRLLNSSFPMFHHGHLKAIEWSSIHGREKRMTVVSHNVDLRSVLKAVEEMEYTVHPENPNWTLVKQSVSIDAFSLIAMTASSASRQAARQGREALQWVIEHRLPLLDSYSTWNCDSEKPEVGSVIADRITARTEDILSSSTSQWGWKQGLLATPVSDEPELIAKSSETSFPSSRFFSDFPLSVHKTRSIFHADNPASNTDSTITRLGSHFENLSRDVTAMSDALLRRSQRVARLFSRIDEYVVIL</sequence>
<dbReference type="AlphaFoldDB" id="A0A8T0DA70"/>
<reference evidence="2 3" key="1">
    <citation type="submission" date="2019-07" db="EMBL/GenBank/DDBJ databases">
        <title>Annotation for the trematode Paragonimus westermani.</title>
        <authorList>
            <person name="Choi Y.-J."/>
        </authorList>
    </citation>
    <scope>NUCLEOTIDE SEQUENCE [LARGE SCALE GENOMIC DNA]</scope>
    <source>
        <strain evidence="2">180907_Pwestermani</strain>
    </source>
</reference>
<dbReference type="OrthoDB" id="407630at2759"/>
<keyword evidence="3" id="KW-1185">Reference proteome</keyword>
<evidence type="ECO:0000259" key="1">
    <source>
        <dbReference type="PROSITE" id="PS50904"/>
    </source>
</evidence>
<organism evidence="2 3">
    <name type="scientific">Paragonimus westermani</name>
    <dbReference type="NCBI Taxonomy" id="34504"/>
    <lineage>
        <taxon>Eukaryota</taxon>
        <taxon>Metazoa</taxon>
        <taxon>Spiralia</taxon>
        <taxon>Lophotrochozoa</taxon>
        <taxon>Platyhelminthes</taxon>
        <taxon>Trematoda</taxon>
        <taxon>Digenea</taxon>
        <taxon>Plagiorchiida</taxon>
        <taxon>Troglotremata</taxon>
        <taxon>Troglotrematidae</taxon>
        <taxon>Paragonimus</taxon>
    </lineage>
</organism>
<dbReference type="InterPro" id="IPR006797">
    <property type="entry name" value="PRELI/MSF1_dom"/>
</dbReference>
<dbReference type="PROSITE" id="PS50904">
    <property type="entry name" value="PRELI_MSF1"/>
    <property type="match status" value="1"/>
</dbReference>
<dbReference type="Proteomes" id="UP000699462">
    <property type="component" value="Unassembled WGS sequence"/>
</dbReference>
<evidence type="ECO:0000313" key="2">
    <source>
        <dbReference type="EMBL" id="KAF8564680.1"/>
    </source>
</evidence>
<dbReference type="EMBL" id="JTDF01008061">
    <property type="protein sequence ID" value="KAF8564680.1"/>
    <property type="molecule type" value="Genomic_DNA"/>
</dbReference>